<evidence type="ECO:0000259" key="2">
    <source>
        <dbReference type="PROSITE" id="PS51677"/>
    </source>
</evidence>
<dbReference type="Gene3D" id="3.20.20.370">
    <property type="entry name" value="Glycoside hydrolase/deacetylase"/>
    <property type="match status" value="1"/>
</dbReference>
<name>A0A929MPM9_ABIDE</name>
<dbReference type="PROSITE" id="PS51677">
    <property type="entry name" value="NODB"/>
    <property type="match status" value="1"/>
</dbReference>
<feature type="compositionally biased region" description="Low complexity" evidence="1">
    <location>
        <begin position="48"/>
        <end position="64"/>
    </location>
</feature>
<protein>
    <submittedName>
        <fullName evidence="3">Polysaccharide deacetylase</fullName>
    </submittedName>
</protein>
<proteinExistence type="predicted"/>
<dbReference type="Proteomes" id="UP000757900">
    <property type="component" value="Unassembled WGS sequence"/>
</dbReference>
<evidence type="ECO:0000313" key="3">
    <source>
        <dbReference type="EMBL" id="MBF0934568.1"/>
    </source>
</evidence>
<dbReference type="EMBL" id="JABZFV010000037">
    <property type="protein sequence ID" value="MBF0934568.1"/>
    <property type="molecule type" value="Genomic_DNA"/>
</dbReference>
<organism evidence="3 4">
    <name type="scientific">Abiotrophia defectiva</name>
    <name type="common">Streptococcus defectivus</name>
    <dbReference type="NCBI Taxonomy" id="46125"/>
    <lineage>
        <taxon>Bacteria</taxon>
        <taxon>Bacillati</taxon>
        <taxon>Bacillota</taxon>
        <taxon>Bacilli</taxon>
        <taxon>Lactobacillales</taxon>
        <taxon>Aerococcaceae</taxon>
        <taxon>Abiotrophia</taxon>
    </lineage>
</organism>
<dbReference type="InterPro" id="IPR050248">
    <property type="entry name" value="Polysacc_deacetylase_ArnD"/>
</dbReference>
<dbReference type="GO" id="GO:0005975">
    <property type="term" value="P:carbohydrate metabolic process"/>
    <property type="evidence" value="ECO:0007669"/>
    <property type="project" value="InterPro"/>
</dbReference>
<reference evidence="3" key="1">
    <citation type="submission" date="2020-04" db="EMBL/GenBank/DDBJ databases">
        <title>Deep metagenomics examines the oral microbiome during advanced dental caries in children, revealing novel taxa and co-occurrences with host molecules.</title>
        <authorList>
            <person name="Baker J.L."/>
            <person name="Morton J.T."/>
            <person name="Dinis M."/>
            <person name="Alvarez R."/>
            <person name="Tran N.C."/>
            <person name="Knight R."/>
            <person name="Edlund A."/>
        </authorList>
    </citation>
    <scope>NUCLEOTIDE SEQUENCE</scope>
    <source>
        <strain evidence="3">JCVI_23_bin.16</strain>
    </source>
</reference>
<dbReference type="Pfam" id="PF01522">
    <property type="entry name" value="Polysacc_deac_1"/>
    <property type="match status" value="1"/>
</dbReference>
<evidence type="ECO:0000256" key="1">
    <source>
        <dbReference type="SAM" id="MobiDB-lite"/>
    </source>
</evidence>
<sequence length="314" mass="35030">MRSKDKKNLLYNSLLALILCLVCIVCILSVMLFLQTVEGQDSSQQTSSSQLALTGQSQSSASQESSKKEVESKPQELVKGSNHNQAASAYAYKAQDVRKLLYDPKASDKKIVFLTFDDGVNFEVTPKILDVLKAKQVPATFFVIGKTVGDKTRPLLERQIREGHAIGIHSYSHDYNRLFPGGVVDVNQVVKEVKETQASMQEVLGRDFHTAVWRYPGGHMSWKGTEELDASLKKLDVDWMDWNGMSGDAETPSARPTTPSDMLAYMEKSFYVAPDAKVRVILMHDAADKQLTIEALPHIIDYFKSQGYEFGVLT</sequence>
<accession>A0A929MPM9</accession>
<dbReference type="PANTHER" id="PTHR10587">
    <property type="entry name" value="GLYCOSYL TRANSFERASE-RELATED"/>
    <property type="match status" value="1"/>
</dbReference>
<feature type="region of interest" description="Disordered" evidence="1">
    <location>
        <begin position="48"/>
        <end position="78"/>
    </location>
</feature>
<dbReference type="GO" id="GO:0016810">
    <property type="term" value="F:hydrolase activity, acting on carbon-nitrogen (but not peptide) bonds"/>
    <property type="evidence" value="ECO:0007669"/>
    <property type="project" value="InterPro"/>
</dbReference>
<dbReference type="CDD" id="cd10944">
    <property type="entry name" value="CE4_SmPgdA_like"/>
    <property type="match status" value="1"/>
</dbReference>
<evidence type="ECO:0000313" key="4">
    <source>
        <dbReference type="Proteomes" id="UP000757900"/>
    </source>
</evidence>
<dbReference type="InterPro" id="IPR002509">
    <property type="entry name" value="NODB_dom"/>
</dbReference>
<dbReference type="InterPro" id="IPR011330">
    <property type="entry name" value="Glyco_hydro/deAcase_b/a-brl"/>
</dbReference>
<dbReference type="AlphaFoldDB" id="A0A929MPM9"/>
<gene>
    <name evidence="3" type="ORF">HXK00_02850</name>
</gene>
<feature type="compositionally biased region" description="Basic and acidic residues" evidence="1">
    <location>
        <begin position="65"/>
        <end position="76"/>
    </location>
</feature>
<feature type="domain" description="NodB homology" evidence="2">
    <location>
        <begin position="110"/>
        <end position="311"/>
    </location>
</feature>
<dbReference type="SUPFAM" id="SSF88713">
    <property type="entry name" value="Glycoside hydrolase/deacetylase"/>
    <property type="match status" value="1"/>
</dbReference>
<comment type="caution">
    <text evidence="3">The sequence shown here is derived from an EMBL/GenBank/DDBJ whole genome shotgun (WGS) entry which is preliminary data.</text>
</comment>